<comment type="caution">
    <text evidence="4">The sequence shown here is derived from an EMBL/GenBank/DDBJ whole genome shotgun (WGS) entry which is preliminary data.</text>
</comment>
<dbReference type="Proteomes" id="UP000271222">
    <property type="component" value="Unassembled WGS sequence"/>
</dbReference>
<sequence length="316" mass="33853">MTQPHHRYLAGLLGVAMSCVAGAVLADAPATVGFTPPEATAPATSPTTPKARATRHGHARTRDPLAVDPTVAVKASTPKEIDVPGVLKVPGESLNVTDPSRVQKVSWANGGSKTVYMSVDEPNLVQLPFKNPYIVQTSDIKIERRPASNNIYVYWPSLPAQARQIFIEPPGGGPALGLQLVPKQIPAQSIIVTDDTGSVSGRQKPKGASNDYVTRVQSVMEAIALNRTPDGYSQVDIDLPPIAMNGLAVTVNARYSDREGDLYVYTVRNPGQARALLREEEFDGPNVQAVSIFPSPLLQPGEATRVIVLARKREGQ</sequence>
<gene>
    <name evidence="4" type="ORF">EGA29_19885</name>
</gene>
<dbReference type="RefSeq" id="WP_123203751.1">
    <property type="nucleotide sequence ID" value="NZ_RJTL01000038.1"/>
</dbReference>
<evidence type="ECO:0000259" key="3">
    <source>
        <dbReference type="Pfam" id="PF23536"/>
    </source>
</evidence>
<feature type="region of interest" description="Disordered" evidence="1">
    <location>
        <begin position="33"/>
        <end position="61"/>
    </location>
</feature>
<proteinExistence type="predicted"/>
<feature type="domain" description="TraK C-terminal" evidence="3">
    <location>
        <begin position="210"/>
        <end position="308"/>
    </location>
</feature>
<keyword evidence="2" id="KW-0732">Signal</keyword>
<feature type="signal peptide" evidence="2">
    <location>
        <begin position="1"/>
        <end position="23"/>
    </location>
</feature>
<name>A0A454TLQ8_9RALS</name>
<protein>
    <submittedName>
        <fullName evidence="4">Type VI secretion protein</fullName>
    </submittedName>
</protein>
<dbReference type="EMBL" id="RJTL01000038">
    <property type="protein sequence ID" value="RNM03034.1"/>
    <property type="molecule type" value="Genomic_DNA"/>
</dbReference>
<evidence type="ECO:0000256" key="1">
    <source>
        <dbReference type="SAM" id="MobiDB-lite"/>
    </source>
</evidence>
<dbReference type="InterPro" id="IPR055397">
    <property type="entry name" value="TraK_C"/>
</dbReference>
<dbReference type="AlphaFoldDB" id="A0A454TLQ8"/>
<evidence type="ECO:0000313" key="5">
    <source>
        <dbReference type="Proteomes" id="UP000271222"/>
    </source>
</evidence>
<dbReference type="PROSITE" id="PS51257">
    <property type="entry name" value="PROKAR_LIPOPROTEIN"/>
    <property type="match status" value="1"/>
</dbReference>
<reference evidence="4 5" key="1">
    <citation type="submission" date="2018-10" db="EMBL/GenBank/DDBJ databases">
        <title>Draft Genome Sequence of Ralstonia pseudosolanacearum (R. solanacearum phylotype I) Strain Tg03 Isolated from Luffa cylindrica in China.</title>
        <authorList>
            <person name="Yuan G.-Q."/>
            <person name="Li Q.-Q."/>
            <person name="Zhang Y.-W."/>
        </authorList>
    </citation>
    <scope>NUCLEOTIDE SEQUENCE [LARGE SCALE GENOMIC DNA]</scope>
    <source>
        <strain evidence="4 5">Tg03</strain>
    </source>
</reference>
<evidence type="ECO:0000313" key="4">
    <source>
        <dbReference type="EMBL" id="RNM03034.1"/>
    </source>
</evidence>
<feature type="compositionally biased region" description="Low complexity" evidence="1">
    <location>
        <begin position="35"/>
        <end position="51"/>
    </location>
</feature>
<dbReference type="OrthoDB" id="8986900at2"/>
<accession>A0A454TLQ8</accession>
<feature type="chain" id="PRO_5019411437" evidence="2">
    <location>
        <begin position="24"/>
        <end position="316"/>
    </location>
</feature>
<organism evidence="4 5">
    <name type="scientific">Ralstonia pseudosolanacearum</name>
    <dbReference type="NCBI Taxonomy" id="1310165"/>
    <lineage>
        <taxon>Bacteria</taxon>
        <taxon>Pseudomonadati</taxon>
        <taxon>Pseudomonadota</taxon>
        <taxon>Betaproteobacteria</taxon>
        <taxon>Burkholderiales</taxon>
        <taxon>Burkholderiaceae</taxon>
        <taxon>Ralstonia</taxon>
        <taxon>Ralstonia solanacearum species complex</taxon>
    </lineage>
</organism>
<dbReference type="Pfam" id="PF23536">
    <property type="entry name" value="TraK_C"/>
    <property type="match status" value="1"/>
</dbReference>
<evidence type="ECO:0000256" key="2">
    <source>
        <dbReference type="SAM" id="SignalP"/>
    </source>
</evidence>